<proteinExistence type="predicted"/>
<protein>
    <submittedName>
        <fullName evidence="2">Uncharacterized protein</fullName>
    </submittedName>
</protein>
<reference evidence="2" key="1">
    <citation type="submission" date="2018-10" db="EMBL/GenBank/DDBJ databases">
        <title>Hidden diversity of soil giant viruses.</title>
        <authorList>
            <person name="Schulz F."/>
            <person name="Alteio L."/>
            <person name="Goudeau D."/>
            <person name="Ryan E.M."/>
            <person name="Malmstrom R.R."/>
            <person name="Blanchard J."/>
            <person name="Woyke T."/>
        </authorList>
    </citation>
    <scope>NUCLEOTIDE SEQUENCE</scope>
    <source>
        <strain evidence="2">FNV1</strain>
    </source>
</reference>
<sequence length="65" mass="6753">MADQLAIAKRNLSIAFQNGSSEAAKMLRALRTPAGSSGSTTVIKKAAPTKSAKPVKSVAKPKKSR</sequence>
<evidence type="ECO:0000313" key="2">
    <source>
        <dbReference type="EMBL" id="AYV79268.1"/>
    </source>
</evidence>
<accession>A0A3G4ZWH9</accession>
<name>A0A3G4ZWH9_9VIRU</name>
<evidence type="ECO:0000256" key="1">
    <source>
        <dbReference type="SAM" id="MobiDB-lite"/>
    </source>
</evidence>
<organism evidence="2">
    <name type="scientific">Faunusvirus sp</name>
    <dbReference type="NCBI Taxonomy" id="2487766"/>
    <lineage>
        <taxon>Viruses</taxon>
        <taxon>Varidnaviria</taxon>
        <taxon>Bamfordvirae</taxon>
        <taxon>Nucleocytoviricota</taxon>
        <taxon>Megaviricetes</taxon>
        <taxon>Imitervirales</taxon>
        <taxon>Mimiviridae</taxon>
    </lineage>
</organism>
<feature type="region of interest" description="Disordered" evidence="1">
    <location>
        <begin position="32"/>
        <end position="65"/>
    </location>
</feature>
<gene>
    <name evidence="2" type="ORF">Faunusvirus7_16</name>
</gene>
<dbReference type="EMBL" id="MK072138">
    <property type="protein sequence ID" value="AYV79268.1"/>
    <property type="molecule type" value="Genomic_DNA"/>
</dbReference>